<evidence type="ECO:0000313" key="7">
    <source>
        <dbReference type="EMBL" id="PAK21225.1"/>
    </source>
</evidence>
<sequence length="109" mass="12775">MITIALKKGQLLNFISKVNAVRSENPMTKIEASMWFVDDSFRKNKNFYSSKIKKIEIDNYNVNLYYGAEQFHKLNGGIDAWNEIISHLKRYRKESVDRTLENNDLSNNP</sequence>
<evidence type="ECO:0000256" key="1">
    <source>
        <dbReference type="ARBA" id="ARBA00022722"/>
    </source>
</evidence>
<reference evidence="8" key="1">
    <citation type="submission" date="2017-08" db="EMBL/GenBank/DDBJ databases">
        <authorList>
            <person name="Alvarez-Ponce D."/>
            <person name="Weitzman C.L."/>
            <person name="Tillett R.L."/>
            <person name="Sandmeier F.C."/>
            <person name="Tracy C.R."/>
        </authorList>
    </citation>
    <scope>NUCLEOTIDE SEQUENCE [LARGE SCALE GENOMIC DNA]</scope>
    <source>
        <strain evidence="8">723</strain>
    </source>
</reference>
<dbReference type="AlphaFoldDB" id="A0A269TKD0"/>
<proteinExistence type="predicted"/>
<evidence type="ECO:0000256" key="4">
    <source>
        <dbReference type="ARBA" id="ARBA00022801"/>
    </source>
</evidence>
<dbReference type="EC" id="3.1.21.4" evidence="6"/>
<evidence type="ECO:0000313" key="8">
    <source>
        <dbReference type="Proteomes" id="UP000216943"/>
    </source>
</evidence>
<gene>
    <name evidence="7" type="ORF">CJJ23_03035</name>
</gene>
<organism evidence="7 8">
    <name type="scientific">Mycoplasmopsis agassizii</name>
    <dbReference type="NCBI Taxonomy" id="33922"/>
    <lineage>
        <taxon>Bacteria</taxon>
        <taxon>Bacillati</taxon>
        <taxon>Mycoplasmatota</taxon>
        <taxon>Mycoplasmoidales</taxon>
        <taxon>Metamycoplasmataceae</taxon>
        <taxon>Mycoplasmopsis</taxon>
    </lineage>
</organism>
<keyword evidence="3" id="KW-0255">Endonuclease</keyword>
<dbReference type="Pfam" id="PF09520">
    <property type="entry name" value="RE_TdeIII"/>
    <property type="match status" value="1"/>
</dbReference>
<evidence type="ECO:0000256" key="3">
    <source>
        <dbReference type="ARBA" id="ARBA00022759"/>
    </source>
</evidence>
<dbReference type="InterPro" id="IPR019045">
    <property type="entry name" value="Restrct_endonuc_II_HinfI"/>
</dbReference>
<name>A0A269TKD0_9BACT</name>
<evidence type="ECO:0000256" key="6">
    <source>
        <dbReference type="ARBA" id="ARBA00093790"/>
    </source>
</evidence>
<dbReference type="Proteomes" id="UP000216943">
    <property type="component" value="Unassembled WGS sequence"/>
</dbReference>
<dbReference type="EMBL" id="NQNY01000009">
    <property type="protein sequence ID" value="PAK21225.1"/>
    <property type="molecule type" value="Genomic_DNA"/>
</dbReference>
<keyword evidence="4" id="KW-0378">Hydrolase</keyword>
<keyword evidence="2" id="KW-0680">Restriction system</keyword>
<evidence type="ECO:0000256" key="2">
    <source>
        <dbReference type="ARBA" id="ARBA00022747"/>
    </source>
</evidence>
<comment type="catalytic activity">
    <reaction evidence="5">
        <text>Endonucleolytic cleavage of DNA to give specific double-stranded fragments with terminal 5'-phosphates.</text>
        <dbReference type="EC" id="3.1.21.4"/>
    </reaction>
</comment>
<keyword evidence="1" id="KW-0540">Nuclease</keyword>
<evidence type="ECO:0000256" key="5">
    <source>
        <dbReference type="ARBA" id="ARBA00093760"/>
    </source>
</evidence>
<accession>A0A269TKD0</accession>
<comment type="caution">
    <text evidence="7">The sequence shown here is derived from an EMBL/GenBank/DDBJ whole genome shotgun (WGS) entry which is preliminary data.</text>
</comment>
<protein>
    <recommendedName>
        <fullName evidence="6">type II site-specific deoxyribonuclease</fullName>
        <ecNumber evidence="6">3.1.21.4</ecNumber>
    </recommendedName>
</protein>